<dbReference type="Proteomes" id="UP000663191">
    <property type="component" value="Chromosome"/>
</dbReference>
<dbReference type="EMBL" id="CP071463">
    <property type="protein sequence ID" value="QSW85978.1"/>
    <property type="molecule type" value="Genomic_DNA"/>
</dbReference>
<keyword evidence="3" id="KW-1185">Reference proteome</keyword>
<evidence type="ECO:0000256" key="1">
    <source>
        <dbReference type="SAM" id="MobiDB-lite"/>
    </source>
</evidence>
<feature type="region of interest" description="Disordered" evidence="1">
    <location>
        <begin position="1"/>
        <end position="48"/>
    </location>
</feature>
<feature type="compositionally biased region" description="Basic and acidic residues" evidence="1">
    <location>
        <begin position="8"/>
        <end position="23"/>
    </location>
</feature>
<evidence type="ECO:0000313" key="3">
    <source>
        <dbReference type="Proteomes" id="UP000663191"/>
    </source>
</evidence>
<organism evidence="2 3">
    <name type="scientific">Natrinema longum</name>
    <dbReference type="NCBI Taxonomy" id="370324"/>
    <lineage>
        <taxon>Archaea</taxon>
        <taxon>Methanobacteriati</taxon>
        <taxon>Methanobacteriota</taxon>
        <taxon>Stenosarchaea group</taxon>
        <taxon>Halobacteria</taxon>
        <taxon>Halobacteriales</taxon>
        <taxon>Natrialbaceae</taxon>
        <taxon>Natrinema</taxon>
    </lineage>
</organism>
<accession>A0A8A2UDK8</accession>
<dbReference type="RefSeq" id="WP_207271134.1">
    <property type="nucleotide sequence ID" value="NZ_CP071463.1"/>
</dbReference>
<dbReference type="AlphaFoldDB" id="A0A8A2UDK8"/>
<dbReference type="GeneID" id="63182848"/>
<evidence type="ECO:0000313" key="2">
    <source>
        <dbReference type="EMBL" id="QSW85978.1"/>
    </source>
</evidence>
<name>A0A8A2UDK8_9EURY</name>
<proteinExistence type="predicted"/>
<dbReference type="KEGG" id="hlo:J0X27_03850"/>
<sequence length="48" mass="5242">MRVARPRQCAEARGRTDDGERLDGVSLDASRSAREPNGGRWAVSSQVN</sequence>
<protein>
    <submittedName>
        <fullName evidence="2">Uncharacterized protein</fullName>
    </submittedName>
</protein>
<reference evidence="2 3" key="1">
    <citation type="journal article" date="2006" name="Int. J. Syst. Evol. Microbiol.">
        <title>Haloterrigena longa sp. nov. and Haloterrigena limicola sp. nov., extremely halophilic archaea isolated from a salt lake.</title>
        <authorList>
            <person name="Cui H.L."/>
            <person name="Tohty D."/>
            <person name="Zhou P.J."/>
            <person name="Liu S.J."/>
        </authorList>
    </citation>
    <scope>NUCLEOTIDE SEQUENCE [LARGE SCALE GENOMIC DNA]</scope>
    <source>
        <strain evidence="2 3">ABH32</strain>
    </source>
</reference>
<gene>
    <name evidence="2" type="ORF">J0X27_03850</name>
</gene>